<dbReference type="SUPFAM" id="SSF51445">
    <property type="entry name" value="(Trans)glycosidases"/>
    <property type="match status" value="1"/>
</dbReference>
<evidence type="ECO:0000256" key="3">
    <source>
        <dbReference type="ARBA" id="ARBA00022679"/>
    </source>
</evidence>
<dbReference type="eggNOG" id="COG1215">
    <property type="taxonomic scope" value="Bacteria"/>
</dbReference>
<keyword evidence="11" id="KW-1185">Reference proteome</keyword>
<evidence type="ECO:0000256" key="2">
    <source>
        <dbReference type="ARBA" id="ARBA00022676"/>
    </source>
</evidence>
<dbReference type="AlphaFoldDB" id="C6W6B7"/>
<evidence type="ECO:0000259" key="8">
    <source>
        <dbReference type="Pfam" id="PF02836"/>
    </source>
</evidence>
<dbReference type="Gene3D" id="3.90.550.10">
    <property type="entry name" value="Spore Coat Polysaccharide Biosynthesis Protein SpsA, Chain A"/>
    <property type="match status" value="1"/>
</dbReference>
<feature type="domain" description="Glycosyltransferase 2-like" evidence="9">
    <location>
        <begin position="166"/>
        <end position="349"/>
    </location>
</feature>
<feature type="transmembrane region" description="Helical" evidence="7">
    <location>
        <begin position="438"/>
        <end position="460"/>
    </location>
</feature>
<feature type="transmembrane region" description="Helical" evidence="7">
    <location>
        <begin position="466"/>
        <end position="487"/>
    </location>
</feature>
<reference evidence="10 11" key="1">
    <citation type="journal article" date="2009" name="Stand. Genomic Sci.">
        <title>Complete genome sequence of Dyadobacter fermentans type strain (NS114).</title>
        <authorList>
            <person name="Lang E."/>
            <person name="Lapidus A."/>
            <person name="Chertkov O."/>
            <person name="Brettin T."/>
            <person name="Detter J.C."/>
            <person name="Han C."/>
            <person name="Copeland A."/>
            <person name="Glavina Del Rio T."/>
            <person name="Nolan M."/>
            <person name="Chen F."/>
            <person name="Lucas S."/>
            <person name="Tice H."/>
            <person name="Cheng J.F."/>
            <person name="Land M."/>
            <person name="Hauser L."/>
            <person name="Chang Y.J."/>
            <person name="Jeffries C.D."/>
            <person name="Kopitz M."/>
            <person name="Bruce D."/>
            <person name="Goodwin L."/>
            <person name="Pitluck S."/>
            <person name="Ovchinnikova G."/>
            <person name="Pati A."/>
            <person name="Ivanova N."/>
            <person name="Mavrommatis K."/>
            <person name="Chen A."/>
            <person name="Palaniappan K."/>
            <person name="Chain P."/>
            <person name="Bristow J."/>
            <person name="Eisen J.A."/>
            <person name="Markowitz V."/>
            <person name="Hugenholtz P."/>
            <person name="Goker M."/>
            <person name="Rohde M."/>
            <person name="Kyrpides N.C."/>
            <person name="Klenk H.P."/>
        </authorList>
    </citation>
    <scope>NUCLEOTIDE SEQUENCE [LARGE SCALE GENOMIC DNA]</scope>
    <source>
        <strain evidence="11">ATCC 700827 / DSM 18053 / CIP 107007 / KCTC 52180 / NS114</strain>
    </source>
</reference>
<dbReference type="GO" id="GO:0005886">
    <property type="term" value="C:plasma membrane"/>
    <property type="evidence" value="ECO:0007669"/>
    <property type="project" value="TreeGrafter"/>
</dbReference>
<dbReference type="EC" id="2.4.1.12" evidence="10"/>
<dbReference type="Gene3D" id="3.20.20.80">
    <property type="entry name" value="Glycosidases"/>
    <property type="match status" value="1"/>
</dbReference>
<comment type="subcellular location">
    <subcellularLocation>
        <location evidence="1">Membrane</location>
        <topology evidence="1">Multi-pass membrane protein</topology>
    </subcellularLocation>
</comment>
<evidence type="ECO:0000313" key="11">
    <source>
        <dbReference type="Proteomes" id="UP000002011"/>
    </source>
</evidence>
<dbReference type="SUPFAM" id="SSF53448">
    <property type="entry name" value="Nucleotide-diphospho-sugar transferases"/>
    <property type="match status" value="1"/>
</dbReference>
<feature type="transmembrane region" description="Helical" evidence="7">
    <location>
        <begin position="47"/>
        <end position="63"/>
    </location>
</feature>
<evidence type="ECO:0000313" key="10">
    <source>
        <dbReference type="EMBL" id="ACT94257.1"/>
    </source>
</evidence>
<dbReference type="OrthoDB" id="9802773at2"/>
<keyword evidence="6 7" id="KW-0472">Membrane</keyword>
<evidence type="ECO:0000259" key="9">
    <source>
        <dbReference type="Pfam" id="PF13632"/>
    </source>
</evidence>
<dbReference type="InterPro" id="IPR017853">
    <property type="entry name" value="GH"/>
</dbReference>
<evidence type="ECO:0000256" key="5">
    <source>
        <dbReference type="ARBA" id="ARBA00022989"/>
    </source>
</evidence>
<name>C6W6B7_DYAFD</name>
<dbReference type="PANTHER" id="PTHR43867:SF2">
    <property type="entry name" value="CELLULOSE SYNTHASE CATALYTIC SUBUNIT A [UDP-FORMING]"/>
    <property type="match status" value="1"/>
</dbReference>
<feature type="transmembrane region" description="Helical" evidence="7">
    <location>
        <begin position="334"/>
        <end position="355"/>
    </location>
</feature>
<dbReference type="GO" id="GO:0016760">
    <property type="term" value="F:cellulose synthase (UDP-forming) activity"/>
    <property type="evidence" value="ECO:0007669"/>
    <property type="project" value="UniProtKB-EC"/>
</dbReference>
<feature type="transmembrane region" description="Helical" evidence="7">
    <location>
        <begin position="395"/>
        <end position="418"/>
    </location>
</feature>
<sequence length="980" mass="111398">MKQALYVKPPTRKQLIMLRLMIFFGLISMGFFLFSVLSPAVRGYAPLYWMLVVTFVFTCLKVLHEWYHYLYITVPPTPPPTRSYTVDIFTTFCAGEPYEMIIETLTAMQAITYPHESYLCDEADDPYLRDVCARLGVHHVTRIEKTNAKAGNINNALRISNGELCVVLDPDHVPFPDFLDPIVSHFDNPEIGYVQIVQAYKNHDEGLIAKGAAQQTYQFYGPMMMTMNHYGTVLAIGANCTFRRTALDSIGGHAAGLAEDMHTSMQLHAKGWKSVYVPAVLARGLVPSTLSAYYKQQLKWSRGVFDLFVHVYPRLFTKFTWSQRIHYGTIPLHYLSGFIFLINFLIPAIALVLGVSPMHFDLADFGLVILPMVSCIVLIRHFVQWWVMEDEERGFHVVGGLLMIGTWWIFILGVLYTISGKKIPYVPTPKDGNEANNWPLNVPNLVVLGISMLAIVYGLYQDLNPYNLIMAGFAGLNCFFMCFNIAASRQQQIRELSVTSPLMNTVFRAIKELKGNFWILRRRVYSGVRTSAFLLTVLVISTIIYFRRFNPQLEHQLAVARENEQYARSLAGIKPAKRPDMPALFRAMGIQEPRQADAKQAGVPFFPGERGVNYTKGHNWSRRYPAFTKRELEADITLMQQTGINAIRHFGPGIYDYNVLKATRQAGIRVHYTFWIPEALDFIRDKEEADDLAAKILATVRRLNHHAHIVSWNIGNAAIQRHRRAESTGEQRQFLYWLKNLSAAIKKVDDKRPLTTDIELTDEAFRIAYLIKRVAPAIDAFGLVVEDPHQQPDAPALRRLGMPFYFSYISVSAFSQMQQPLAGTFISNWQDEKIFAHVSLDGLYDYAGRPKRPLQVLQSIWGKGKPPEPVASFRILRPALGTFEGTTLDYHAIKWQNEKWEMAAASQKGPRFEWKLVRTDGFDNLVEMTDAGTGPRLALTIPRHPSLYRLYLYVIQGNVITEIVDSPLNTPLEPVVGPAH</sequence>
<dbReference type="EMBL" id="CP001619">
    <property type="protein sequence ID" value="ACT94257.1"/>
    <property type="molecule type" value="Genomic_DNA"/>
</dbReference>
<feature type="transmembrane region" description="Helical" evidence="7">
    <location>
        <begin position="20"/>
        <end position="41"/>
    </location>
</feature>
<keyword evidence="2 10" id="KW-0328">Glycosyltransferase</keyword>
<gene>
    <name evidence="10" type="ordered locus">Dfer_3042</name>
</gene>
<dbReference type="InterPro" id="IPR050321">
    <property type="entry name" value="Glycosyltr_2/OpgH_subfam"/>
</dbReference>
<dbReference type="Pfam" id="PF02836">
    <property type="entry name" value="Glyco_hydro_2_C"/>
    <property type="match status" value="1"/>
</dbReference>
<dbReference type="KEGG" id="dfe:Dfer_3042"/>
<evidence type="ECO:0000256" key="1">
    <source>
        <dbReference type="ARBA" id="ARBA00004141"/>
    </source>
</evidence>
<dbReference type="CAZy" id="GT2">
    <property type="family name" value="Glycosyltransferase Family 2"/>
</dbReference>
<organism evidence="10 11">
    <name type="scientific">Dyadobacter fermentans (strain ATCC 700827 / DSM 18053 / CIP 107007 / KCTC 52180 / NS114)</name>
    <dbReference type="NCBI Taxonomy" id="471854"/>
    <lineage>
        <taxon>Bacteria</taxon>
        <taxon>Pseudomonadati</taxon>
        <taxon>Bacteroidota</taxon>
        <taxon>Cytophagia</taxon>
        <taxon>Cytophagales</taxon>
        <taxon>Spirosomataceae</taxon>
        <taxon>Dyadobacter</taxon>
    </lineage>
</organism>
<evidence type="ECO:0000256" key="6">
    <source>
        <dbReference type="ARBA" id="ARBA00023136"/>
    </source>
</evidence>
<dbReference type="InterPro" id="IPR001173">
    <property type="entry name" value="Glyco_trans_2-like"/>
</dbReference>
<protein>
    <submittedName>
        <fullName evidence="10">Cellulose synthase (UDP-forming)</fullName>
        <ecNumber evidence="10">2.4.1.12</ecNumber>
    </submittedName>
</protein>
<dbReference type="InterPro" id="IPR029044">
    <property type="entry name" value="Nucleotide-diphossugar_trans"/>
</dbReference>
<dbReference type="STRING" id="471854.Dfer_3042"/>
<keyword evidence="4 7" id="KW-0812">Transmembrane</keyword>
<dbReference type="GO" id="GO:0005975">
    <property type="term" value="P:carbohydrate metabolic process"/>
    <property type="evidence" value="ECO:0007669"/>
    <property type="project" value="InterPro"/>
</dbReference>
<dbReference type="eggNOG" id="COG3250">
    <property type="taxonomic scope" value="Bacteria"/>
</dbReference>
<proteinExistence type="predicted"/>
<dbReference type="HOGENOM" id="CLU_007307_0_0_10"/>
<dbReference type="Pfam" id="PF13632">
    <property type="entry name" value="Glyco_trans_2_3"/>
    <property type="match status" value="1"/>
</dbReference>
<feature type="domain" description="Glycoside hydrolase family 2 catalytic" evidence="8">
    <location>
        <begin position="621"/>
        <end position="763"/>
    </location>
</feature>
<feature type="transmembrane region" description="Helical" evidence="7">
    <location>
        <begin position="524"/>
        <end position="546"/>
    </location>
</feature>
<dbReference type="PANTHER" id="PTHR43867">
    <property type="entry name" value="CELLULOSE SYNTHASE CATALYTIC SUBUNIT A [UDP-FORMING]"/>
    <property type="match status" value="1"/>
</dbReference>
<dbReference type="CDD" id="cd06421">
    <property type="entry name" value="CESA_CelA_like"/>
    <property type="match status" value="1"/>
</dbReference>
<dbReference type="GO" id="GO:0004553">
    <property type="term" value="F:hydrolase activity, hydrolyzing O-glycosyl compounds"/>
    <property type="evidence" value="ECO:0007669"/>
    <property type="project" value="InterPro"/>
</dbReference>
<keyword evidence="5 7" id="KW-1133">Transmembrane helix</keyword>
<evidence type="ECO:0000256" key="7">
    <source>
        <dbReference type="SAM" id="Phobius"/>
    </source>
</evidence>
<dbReference type="Proteomes" id="UP000002011">
    <property type="component" value="Chromosome"/>
</dbReference>
<feature type="transmembrane region" description="Helical" evidence="7">
    <location>
        <begin position="362"/>
        <end position="383"/>
    </location>
</feature>
<dbReference type="RefSeq" id="WP_015812506.1">
    <property type="nucleotide sequence ID" value="NC_013037.1"/>
</dbReference>
<evidence type="ECO:0000256" key="4">
    <source>
        <dbReference type="ARBA" id="ARBA00022692"/>
    </source>
</evidence>
<dbReference type="InterPro" id="IPR006103">
    <property type="entry name" value="Glyco_hydro_2_cat"/>
</dbReference>
<keyword evidence="3 10" id="KW-0808">Transferase</keyword>
<accession>C6W6B7</accession>